<dbReference type="GO" id="GO:0005634">
    <property type="term" value="C:nucleus"/>
    <property type="evidence" value="ECO:0007669"/>
    <property type="project" value="UniProtKB-SubCell"/>
</dbReference>
<dbReference type="AlphaFoldDB" id="A0A9P0AEQ3"/>
<keyword evidence="2" id="KW-0479">Metal-binding</keyword>
<dbReference type="InterPro" id="IPR012337">
    <property type="entry name" value="RNaseH-like_sf"/>
</dbReference>
<proteinExistence type="predicted"/>
<dbReference type="PANTHER" id="PTHR46481">
    <property type="entry name" value="ZINC FINGER BED DOMAIN-CONTAINING PROTEIN 4"/>
    <property type="match status" value="1"/>
</dbReference>
<dbReference type="Proteomes" id="UP001152759">
    <property type="component" value="Chromosome 4"/>
</dbReference>
<evidence type="ECO:0000256" key="4">
    <source>
        <dbReference type="ARBA" id="ARBA00022833"/>
    </source>
</evidence>
<comment type="subcellular location">
    <subcellularLocation>
        <location evidence="1">Nucleus</location>
    </subcellularLocation>
</comment>
<dbReference type="PANTHER" id="PTHR46481:SF10">
    <property type="entry name" value="ZINC FINGER BED DOMAIN-CONTAINING PROTEIN 39"/>
    <property type="match status" value="1"/>
</dbReference>
<evidence type="ECO:0000313" key="7">
    <source>
        <dbReference type="Proteomes" id="UP001152759"/>
    </source>
</evidence>
<sequence>MNGRLLKDACATSVTIDARPFTIVQDVGFRLVFDPILEALPAAKKFAISADTVREFIRPKAQKLKAKLKKELNGRVLSLKVDRVSRLNRCFLGVNVQYIENGQVCIRTLGVPELTGRHTGENLRDVIIEVSEEYDINIKKVYTSTTNNGSSS</sequence>
<dbReference type="GO" id="GO:0008270">
    <property type="term" value="F:zinc ion binding"/>
    <property type="evidence" value="ECO:0007669"/>
    <property type="project" value="UniProtKB-KW"/>
</dbReference>
<accession>A0A9P0AEQ3</accession>
<evidence type="ECO:0000256" key="2">
    <source>
        <dbReference type="ARBA" id="ARBA00022723"/>
    </source>
</evidence>
<reference evidence="6" key="1">
    <citation type="submission" date="2021-12" db="EMBL/GenBank/DDBJ databases">
        <authorList>
            <person name="King R."/>
        </authorList>
    </citation>
    <scope>NUCLEOTIDE SEQUENCE</scope>
</reference>
<keyword evidence="5" id="KW-0539">Nucleus</keyword>
<organism evidence="6 7">
    <name type="scientific">Bemisia tabaci</name>
    <name type="common">Sweetpotato whitefly</name>
    <name type="synonym">Aleurodes tabaci</name>
    <dbReference type="NCBI Taxonomy" id="7038"/>
    <lineage>
        <taxon>Eukaryota</taxon>
        <taxon>Metazoa</taxon>
        <taxon>Ecdysozoa</taxon>
        <taxon>Arthropoda</taxon>
        <taxon>Hexapoda</taxon>
        <taxon>Insecta</taxon>
        <taxon>Pterygota</taxon>
        <taxon>Neoptera</taxon>
        <taxon>Paraneoptera</taxon>
        <taxon>Hemiptera</taxon>
        <taxon>Sternorrhyncha</taxon>
        <taxon>Aleyrodoidea</taxon>
        <taxon>Aleyrodidae</taxon>
        <taxon>Aleyrodinae</taxon>
        <taxon>Bemisia</taxon>
    </lineage>
</organism>
<dbReference type="InterPro" id="IPR052035">
    <property type="entry name" value="ZnF_BED_domain_contain"/>
</dbReference>
<dbReference type="EMBL" id="OU963865">
    <property type="protein sequence ID" value="CAH0389158.1"/>
    <property type="molecule type" value="Genomic_DNA"/>
</dbReference>
<protein>
    <submittedName>
        <fullName evidence="6">Uncharacterized protein</fullName>
    </submittedName>
</protein>
<keyword evidence="3" id="KW-0863">Zinc-finger</keyword>
<evidence type="ECO:0000256" key="3">
    <source>
        <dbReference type="ARBA" id="ARBA00022771"/>
    </source>
</evidence>
<evidence type="ECO:0000256" key="1">
    <source>
        <dbReference type="ARBA" id="ARBA00004123"/>
    </source>
</evidence>
<dbReference type="SUPFAM" id="SSF53098">
    <property type="entry name" value="Ribonuclease H-like"/>
    <property type="match status" value="1"/>
</dbReference>
<evidence type="ECO:0000313" key="6">
    <source>
        <dbReference type="EMBL" id="CAH0389158.1"/>
    </source>
</evidence>
<keyword evidence="7" id="KW-1185">Reference proteome</keyword>
<gene>
    <name evidence="6" type="ORF">BEMITA_LOCUS8017</name>
</gene>
<name>A0A9P0AEQ3_BEMTA</name>
<evidence type="ECO:0000256" key="5">
    <source>
        <dbReference type="ARBA" id="ARBA00023242"/>
    </source>
</evidence>
<keyword evidence="4" id="KW-0862">Zinc</keyword>